<dbReference type="KEGG" id="ang:An03g01080"/>
<dbReference type="AlphaFoldDB" id="A0AAJ8DYE3"/>
<proteinExistence type="predicted"/>
<dbReference type="GeneID" id="84590616"/>
<gene>
    <name evidence="1" type="ORF">An03g01080</name>
</gene>
<accession>A0AAJ8DYE3</accession>
<reference evidence="1" key="2">
    <citation type="submission" date="2025-08" db="UniProtKB">
        <authorList>
            <consortium name="RefSeq"/>
        </authorList>
    </citation>
    <scope>IDENTIFICATION</scope>
</reference>
<dbReference type="RefSeq" id="XP_059600199.1">
    <property type="nucleotide sequence ID" value="XM_059746890.1"/>
</dbReference>
<name>A0AAJ8DYE3_ASPNG</name>
<sequence>MYSAVLVLLQHADQDCDDYIEAIRFFWFALLEYQRGCGHGLKGPLRLLISLMRRVEKVVQRIDIDHPGATGWSLGSDIPFDMESNPWTETFGQGETWSGSWLNTENDDLVFADDTIFGFFTQE</sequence>
<dbReference type="VEuPathDB" id="FungiDB:An03g01080"/>
<evidence type="ECO:0000313" key="1">
    <source>
        <dbReference type="RefSeq" id="XP_059600199.1"/>
    </source>
</evidence>
<protein>
    <submittedName>
        <fullName evidence="1">Uncharacterized protein</fullName>
    </submittedName>
</protein>
<reference evidence="1" key="1">
    <citation type="submission" date="2025-02" db="EMBL/GenBank/DDBJ databases">
        <authorList>
            <consortium name="NCBI Genome Project"/>
        </authorList>
    </citation>
    <scope>NUCLEOTIDE SEQUENCE</scope>
</reference>
<organism evidence="1">
    <name type="scientific">Aspergillus niger</name>
    <dbReference type="NCBI Taxonomy" id="5061"/>
    <lineage>
        <taxon>Eukaryota</taxon>
        <taxon>Fungi</taxon>
        <taxon>Dikarya</taxon>
        <taxon>Ascomycota</taxon>
        <taxon>Pezizomycotina</taxon>
        <taxon>Eurotiomycetes</taxon>
        <taxon>Eurotiomycetidae</taxon>
        <taxon>Eurotiales</taxon>
        <taxon>Aspergillaceae</taxon>
        <taxon>Aspergillus</taxon>
        <taxon>Aspergillus subgen. Circumdati</taxon>
    </lineage>
</organism>